<dbReference type="GO" id="GO:0046872">
    <property type="term" value="F:metal ion binding"/>
    <property type="evidence" value="ECO:0007669"/>
    <property type="project" value="UniProtKB-UniRule"/>
</dbReference>
<evidence type="ECO:0000256" key="4">
    <source>
        <dbReference type="ARBA" id="ARBA00022723"/>
    </source>
</evidence>
<sequence length="256" mass="27540">MSIKTKEEIGRIREGGNKLAAVLDILKKEAKVGATAKELDTLAEKLIIESGGAPSFKGYKGGGDQVPFPATVCISVNDEVVHGLPSDRKFEEGDIVGLDIGMVYKNLFTDMAETVIIGNPPPKDPAGAKLVRVTKEALDLAISMVRPGLKTGDLGEVVQKFIESHGFGVVRQLVGHGVGYQVHEEPHIPNWGKSGQGVALKENMVIAIEPMVTEGSYELYVAKDGWTWKTKDGKRAAHFEHTLAVTKDGADVLTKI</sequence>
<feature type="binding site" evidence="6">
    <location>
        <position position="183"/>
    </location>
    <ligand>
        <name>substrate</name>
    </ligand>
</feature>
<comment type="catalytic activity">
    <reaction evidence="6 7">
        <text>Release of N-terminal amino acids, preferentially methionine, from peptides and arylamides.</text>
        <dbReference type="EC" id="3.4.11.18"/>
    </reaction>
</comment>
<proteinExistence type="inferred from homology"/>
<evidence type="ECO:0000313" key="10">
    <source>
        <dbReference type="Proteomes" id="UP000178684"/>
    </source>
</evidence>
<dbReference type="HAMAP" id="MF_01974">
    <property type="entry name" value="MetAP_1"/>
    <property type="match status" value="1"/>
</dbReference>
<dbReference type="SUPFAM" id="SSF55920">
    <property type="entry name" value="Creatinase/aminopeptidase"/>
    <property type="match status" value="1"/>
</dbReference>
<reference evidence="9 10" key="1">
    <citation type="journal article" date="2016" name="Nat. Commun.">
        <title>Thousands of microbial genomes shed light on interconnected biogeochemical processes in an aquifer system.</title>
        <authorList>
            <person name="Anantharaman K."/>
            <person name="Brown C.T."/>
            <person name="Hug L.A."/>
            <person name="Sharon I."/>
            <person name="Castelle C.J."/>
            <person name="Probst A.J."/>
            <person name="Thomas B.C."/>
            <person name="Singh A."/>
            <person name="Wilkins M.J."/>
            <person name="Karaoz U."/>
            <person name="Brodie E.L."/>
            <person name="Williams K.H."/>
            <person name="Hubbard S.S."/>
            <person name="Banfield J.F."/>
        </authorList>
    </citation>
    <scope>NUCLEOTIDE SEQUENCE [LARGE SCALE GENOMIC DNA]</scope>
</reference>
<gene>
    <name evidence="6" type="primary">map</name>
    <name evidence="9" type="ORF">A3B18_01375</name>
</gene>
<dbReference type="PANTHER" id="PTHR43330">
    <property type="entry name" value="METHIONINE AMINOPEPTIDASE"/>
    <property type="match status" value="1"/>
</dbReference>
<dbReference type="CDD" id="cd01086">
    <property type="entry name" value="MetAP1"/>
    <property type="match status" value="1"/>
</dbReference>
<accession>A0A1F5X420</accession>
<feature type="binding site" evidence="6">
    <location>
        <position position="82"/>
    </location>
    <ligand>
        <name>substrate</name>
    </ligand>
</feature>
<feature type="binding site" evidence="6">
    <location>
        <position position="240"/>
    </location>
    <ligand>
        <name>a divalent metal cation</name>
        <dbReference type="ChEBI" id="CHEBI:60240"/>
        <label>2</label>
        <note>catalytic</note>
    </ligand>
</feature>
<dbReference type="Gene3D" id="3.90.230.10">
    <property type="entry name" value="Creatinase/methionine aminopeptidase superfamily"/>
    <property type="match status" value="1"/>
</dbReference>
<dbReference type="PRINTS" id="PR00599">
    <property type="entry name" value="MAPEPTIDASE"/>
</dbReference>
<evidence type="ECO:0000256" key="7">
    <source>
        <dbReference type="RuleBase" id="RU003653"/>
    </source>
</evidence>
<dbReference type="GO" id="GO:0005829">
    <property type="term" value="C:cytosol"/>
    <property type="evidence" value="ECO:0007669"/>
    <property type="project" value="TreeGrafter"/>
</dbReference>
<feature type="binding site" evidence="6">
    <location>
        <position position="209"/>
    </location>
    <ligand>
        <name>a divalent metal cation</name>
        <dbReference type="ChEBI" id="CHEBI:60240"/>
        <label>2</label>
        <note>catalytic</note>
    </ligand>
</feature>
<keyword evidence="5 6" id="KW-0378">Hydrolase</keyword>
<dbReference type="PANTHER" id="PTHR43330:SF27">
    <property type="entry name" value="METHIONINE AMINOPEPTIDASE"/>
    <property type="match status" value="1"/>
</dbReference>
<dbReference type="InterPro" id="IPR000994">
    <property type="entry name" value="Pept_M24"/>
</dbReference>
<evidence type="ECO:0000256" key="3">
    <source>
        <dbReference type="ARBA" id="ARBA00022670"/>
    </source>
</evidence>
<dbReference type="NCBIfam" id="TIGR00500">
    <property type="entry name" value="met_pdase_I"/>
    <property type="match status" value="1"/>
</dbReference>
<feature type="binding site" evidence="6">
    <location>
        <position position="110"/>
    </location>
    <ligand>
        <name>a divalent metal cation</name>
        <dbReference type="ChEBI" id="CHEBI:60240"/>
        <label>2</label>
        <note>catalytic</note>
    </ligand>
</feature>
<name>A0A1F5X420_9BACT</name>
<dbReference type="AlphaFoldDB" id="A0A1F5X420"/>
<comment type="function">
    <text evidence="1 6">Removes the N-terminal methionine from nascent proteins. The N-terminal methionine is often cleaved when the second residue in the primary sequence is small and uncharged (Met-Ala-, Cys, Gly, Pro, Ser, Thr, or Val). Requires deformylation of the N(alpha)-formylated initiator methionine before it can be hydrolyzed.</text>
</comment>
<feature type="binding site" evidence="6">
    <location>
        <position position="176"/>
    </location>
    <ligand>
        <name>a divalent metal cation</name>
        <dbReference type="ChEBI" id="CHEBI:60240"/>
        <label>2</label>
        <note>catalytic</note>
    </ligand>
</feature>
<feature type="domain" description="Peptidase M24" evidence="8">
    <location>
        <begin position="11"/>
        <end position="247"/>
    </location>
</feature>
<dbReference type="InterPro" id="IPR001714">
    <property type="entry name" value="Pept_M24_MAP"/>
</dbReference>
<feature type="binding site" evidence="6">
    <location>
        <position position="110"/>
    </location>
    <ligand>
        <name>a divalent metal cation</name>
        <dbReference type="ChEBI" id="CHEBI:60240"/>
        <label>1</label>
    </ligand>
</feature>
<dbReference type="Proteomes" id="UP000178684">
    <property type="component" value="Unassembled WGS sequence"/>
</dbReference>
<feature type="binding site" evidence="6">
    <location>
        <position position="99"/>
    </location>
    <ligand>
        <name>a divalent metal cation</name>
        <dbReference type="ChEBI" id="CHEBI:60240"/>
        <label>1</label>
    </ligand>
</feature>
<comment type="caution">
    <text evidence="9">The sequence shown here is derived from an EMBL/GenBank/DDBJ whole genome shotgun (WGS) entry which is preliminary data.</text>
</comment>
<evidence type="ECO:0000256" key="6">
    <source>
        <dbReference type="HAMAP-Rule" id="MF_01974"/>
    </source>
</evidence>
<protein>
    <recommendedName>
        <fullName evidence="6 7">Methionine aminopeptidase</fullName>
        <shortName evidence="6">MAP</shortName>
        <shortName evidence="6">MetAP</shortName>
        <ecNumber evidence="6 7">3.4.11.18</ecNumber>
    </recommendedName>
    <alternativeName>
        <fullName evidence="6">Peptidase M</fullName>
    </alternativeName>
</protein>
<evidence type="ECO:0000256" key="1">
    <source>
        <dbReference type="ARBA" id="ARBA00002521"/>
    </source>
</evidence>
<evidence type="ECO:0000256" key="5">
    <source>
        <dbReference type="ARBA" id="ARBA00022801"/>
    </source>
</evidence>
<dbReference type="GO" id="GO:0006508">
    <property type="term" value="P:proteolysis"/>
    <property type="evidence" value="ECO:0007669"/>
    <property type="project" value="UniProtKB-KW"/>
</dbReference>
<keyword evidence="3 6" id="KW-0645">Protease</keyword>
<dbReference type="Pfam" id="PF00557">
    <property type="entry name" value="Peptidase_M24"/>
    <property type="match status" value="1"/>
</dbReference>
<comment type="similarity">
    <text evidence="6">Belongs to the peptidase M24A family. Methionine aminopeptidase type 1 subfamily.</text>
</comment>
<dbReference type="InterPro" id="IPR036005">
    <property type="entry name" value="Creatinase/aminopeptidase-like"/>
</dbReference>
<dbReference type="EC" id="3.4.11.18" evidence="6 7"/>
<organism evidence="9 10">
    <name type="scientific">Candidatus Giovannonibacteria bacterium RIFCSPLOWO2_01_FULL_46_13</name>
    <dbReference type="NCBI Taxonomy" id="1798352"/>
    <lineage>
        <taxon>Bacteria</taxon>
        <taxon>Candidatus Giovannoniibacteriota</taxon>
    </lineage>
</organism>
<dbReference type="InterPro" id="IPR002467">
    <property type="entry name" value="Pept_M24A_MAP1"/>
</dbReference>
<evidence type="ECO:0000313" key="9">
    <source>
        <dbReference type="EMBL" id="OGF82593.1"/>
    </source>
</evidence>
<comment type="subunit">
    <text evidence="6">Monomer.</text>
</comment>
<dbReference type="EMBL" id="MFIE01000017">
    <property type="protein sequence ID" value="OGF82593.1"/>
    <property type="molecule type" value="Genomic_DNA"/>
</dbReference>
<keyword evidence="4 6" id="KW-0479">Metal-binding</keyword>
<keyword evidence="2 6" id="KW-0031">Aminopeptidase</keyword>
<dbReference type="GO" id="GO:0004239">
    <property type="term" value="F:initiator methionyl aminopeptidase activity"/>
    <property type="evidence" value="ECO:0007669"/>
    <property type="project" value="UniProtKB-UniRule"/>
</dbReference>
<evidence type="ECO:0000259" key="8">
    <source>
        <dbReference type="Pfam" id="PF00557"/>
    </source>
</evidence>
<evidence type="ECO:0000256" key="2">
    <source>
        <dbReference type="ARBA" id="ARBA00022438"/>
    </source>
</evidence>
<dbReference type="GO" id="GO:0070006">
    <property type="term" value="F:metalloaminopeptidase activity"/>
    <property type="evidence" value="ECO:0007669"/>
    <property type="project" value="UniProtKB-UniRule"/>
</dbReference>
<comment type="cofactor">
    <cofactor evidence="6">
        <name>Co(2+)</name>
        <dbReference type="ChEBI" id="CHEBI:48828"/>
    </cofactor>
    <cofactor evidence="6">
        <name>Zn(2+)</name>
        <dbReference type="ChEBI" id="CHEBI:29105"/>
    </cofactor>
    <cofactor evidence="6">
        <name>Mn(2+)</name>
        <dbReference type="ChEBI" id="CHEBI:29035"/>
    </cofactor>
    <cofactor evidence="6">
        <name>Fe(2+)</name>
        <dbReference type="ChEBI" id="CHEBI:29033"/>
    </cofactor>
    <text evidence="6">Binds 2 divalent metal cations per subunit. Has a high-affinity and a low affinity metal-binding site. The true nature of the physiological cofactor is under debate. The enzyme is active with cobalt, zinc, manganese or divalent iron ions. Most likely, methionine aminopeptidases function as mononuclear Fe(2+)-metalloproteases under physiological conditions, and the catalytically relevant metal-binding site has been assigned to the histidine-containing high-affinity site.</text>
</comment>
<feature type="binding site" evidence="6">
    <location>
        <position position="240"/>
    </location>
    <ligand>
        <name>a divalent metal cation</name>
        <dbReference type="ChEBI" id="CHEBI:60240"/>
        <label>1</label>
    </ligand>
</feature>